<name>A0A438MKA5_9ACTN</name>
<dbReference type="AlphaFoldDB" id="A0A438MKA5"/>
<proteinExistence type="predicted"/>
<evidence type="ECO:0000313" key="1">
    <source>
        <dbReference type="EMBL" id="RVX45901.1"/>
    </source>
</evidence>
<keyword evidence="2" id="KW-1185">Reference proteome</keyword>
<dbReference type="Proteomes" id="UP000284824">
    <property type="component" value="Unassembled WGS sequence"/>
</dbReference>
<evidence type="ECO:0000313" key="2">
    <source>
        <dbReference type="Proteomes" id="UP000284824"/>
    </source>
</evidence>
<reference evidence="1 2" key="1">
    <citation type="submission" date="2019-01" db="EMBL/GenBank/DDBJ databases">
        <title>Sequencing the genomes of 1000 actinobacteria strains.</title>
        <authorList>
            <person name="Klenk H.-P."/>
        </authorList>
    </citation>
    <scope>NUCLEOTIDE SEQUENCE [LARGE SCALE GENOMIC DNA]</scope>
    <source>
        <strain evidence="1 2">DSM 43925</strain>
    </source>
</reference>
<organism evidence="1 2">
    <name type="scientific">Nonomuraea polychroma</name>
    <dbReference type="NCBI Taxonomy" id="46176"/>
    <lineage>
        <taxon>Bacteria</taxon>
        <taxon>Bacillati</taxon>
        <taxon>Actinomycetota</taxon>
        <taxon>Actinomycetes</taxon>
        <taxon>Streptosporangiales</taxon>
        <taxon>Streptosporangiaceae</taxon>
        <taxon>Nonomuraea</taxon>
    </lineage>
</organism>
<dbReference type="EMBL" id="SAUN01000001">
    <property type="protein sequence ID" value="RVX45901.1"/>
    <property type="molecule type" value="Genomic_DNA"/>
</dbReference>
<comment type="caution">
    <text evidence="1">The sequence shown here is derived from an EMBL/GenBank/DDBJ whole genome shotgun (WGS) entry which is preliminary data.</text>
</comment>
<accession>A0A438MKA5</accession>
<gene>
    <name evidence="1" type="ORF">EDD27_8727</name>
</gene>
<sequence>MTATFRSQNACTSYLDYVPLADVHARMARTLRLERGPLRPARRW</sequence>
<protein>
    <submittedName>
        <fullName evidence="1">Uncharacterized protein</fullName>
    </submittedName>
</protein>
<dbReference type="RefSeq" id="WP_277750792.1">
    <property type="nucleotide sequence ID" value="NZ_SAUN01000001.1"/>
</dbReference>